<accession>A0ABU1NV59</accession>
<protein>
    <recommendedName>
        <fullName evidence="4">Lipoprotein</fullName>
    </recommendedName>
</protein>
<evidence type="ECO:0000313" key="2">
    <source>
        <dbReference type="EMBL" id="MDR6550971.1"/>
    </source>
</evidence>
<evidence type="ECO:0000256" key="1">
    <source>
        <dbReference type="SAM" id="Phobius"/>
    </source>
</evidence>
<dbReference type="PROSITE" id="PS51257">
    <property type="entry name" value="PROKAR_LIPOPROTEIN"/>
    <property type="match status" value="1"/>
</dbReference>
<gene>
    <name evidence="2" type="ORF">J2736_002158</name>
</gene>
<reference evidence="2 3" key="1">
    <citation type="submission" date="2023-07" db="EMBL/GenBank/DDBJ databases">
        <title>Sorghum-associated microbial communities from plants grown in Nebraska, USA.</title>
        <authorList>
            <person name="Schachtman D."/>
        </authorList>
    </citation>
    <scope>NUCLEOTIDE SEQUENCE [LARGE SCALE GENOMIC DNA]</scope>
    <source>
        <strain evidence="2 3">CC258</strain>
    </source>
</reference>
<keyword evidence="1" id="KW-0812">Transmembrane</keyword>
<keyword evidence="1" id="KW-0472">Membrane</keyword>
<keyword evidence="1" id="KW-1133">Transmembrane helix</keyword>
<keyword evidence="3" id="KW-1185">Reference proteome</keyword>
<dbReference type="Proteomes" id="UP001267290">
    <property type="component" value="Unassembled WGS sequence"/>
</dbReference>
<dbReference type="EMBL" id="JAVDSB010000002">
    <property type="protein sequence ID" value="MDR6550971.1"/>
    <property type="molecule type" value="Genomic_DNA"/>
</dbReference>
<evidence type="ECO:0008006" key="4">
    <source>
        <dbReference type="Google" id="ProtNLM"/>
    </source>
</evidence>
<proteinExistence type="predicted"/>
<sequence length="182" mass="20718">MTKKSNQILFRLFVFTIVMSLICIIVMGCSDDQQKIDRTQNEIWKLAMEGKLKGVEVPLGTTKNETLKKLSTPLSAGRSEFGYRLAYEGYALEFEVYGEKAIKLLNELEENAKVQTISAKPTTLGWQGTTDDVRKMFGKPDQEFNDEAYGPAWNQIYKVKENLYLTFISDTKDGPIVKITLR</sequence>
<feature type="transmembrane region" description="Helical" evidence="1">
    <location>
        <begin position="9"/>
        <end position="28"/>
    </location>
</feature>
<name>A0ABU1NV59_9BACL</name>
<organism evidence="2 3">
    <name type="scientific">Paenibacillus qinlingensis</name>
    <dbReference type="NCBI Taxonomy" id="1837343"/>
    <lineage>
        <taxon>Bacteria</taxon>
        <taxon>Bacillati</taxon>
        <taxon>Bacillota</taxon>
        <taxon>Bacilli</taxon>
        <taxon>Bacillales</taxon>
        <taxon>Paenibacillaceae</taxon>
        <taxon>Paenibacillus</taxon>
    </lineage>
</organism>
<evidence type="ECO:0000313" key="3">
    <source>
        <dbReference type="Proteomes" id="UP001267290"/>
    </source>
</evidence>
<dbReference type="RefSeq" id="WP_310226231.1">
    <property type="nucleotide sequence ID" value="NZ_JAVDSB010000002.1"/>
</dbReference>
<comment type="caution">
    <text evidence="2">The sequence shown here is derived from an EMBL/GenBank/DDBJ whole genome shotgun (WGS) entry which is preliminary data.</text>
</comment>